<gene>
    <name evidence="5" type="ORF">DC28_12365</name>
</gene>
<dbReference type="SUPFAM" id="SSF53850">
    <property type="entry name" value="Periplasmic binding protein-like II"/>
    <property type="match status" value="1"/>
</dbReference>
<reference evidence="5 6" key="1">
    <citation type="submission" date="2014-05" db="EMBL/GenBank/DDBJ databases">
        <title>De novo Genome Sequence of Spirocheata sp.</title>
        <authorList>
            <person name="Shivani Y."/>
            <person name="Subhash Y."/>
            <person name="Tushar L."/>
            <person name="Sasikala C."/>
            <person name="Ramana C.V."/>
        </authorList>
    </citation>
    <scope>NUCLEOTIDE SEQUENCE [LARGE SCALE GENOMIC DNA]</scope>
    <source>
        <strain evidence="5 6">JC230</strain>
    </source>
</reference>
<keyword evidence="4" id="KW-0732">Signal</keyword>
<evidence type="ECO:0000256" key="4">
    <source>
        <dbReference type="SAM" id="SignalP"/>
    </source>
</evidence>
<dbReference type="RefSeq" id="WP_037548959.1">
    <property type="nucleotide sequence ID" value="NZ_JNUP01000067.1"/>
</dbReference>
<dbReference type="PANTHER" id="PTHR43649:SF29">
    <property type="entry name" value="OSMOPROTECTIVE COMPOUNDS-BINDING PROTEIN GGTB"/>
    <property type="match status" value="1"/>
</dbReference>
<proteinExistence type="inferred from homology"/>
<dbReference type="Proteomes" id="UP000029692">
    <property type="component" value="Unassembled WGS sequence"/>
</dbReference>
<evidence type="ECO:0000256" key="1">
    <source>
        <dbReference type="ARBA" id="ARBA00004418"/>
    </source>
</evidence>
<dbReference type="GO" id="GO:0042597">
    <property type="term" value="C:periplasmic space"/>
    <property type="evidence" value="ECO:0007669"/>
    <property type="project" value="UniProtKB-SubCell"/>
</dbReference>
<evidence type="ECO:0000256" key="3">
    <source>
        <dbReference type="ARBA" id="ARBA00022448"/>
    </source>
</evidence>
<dbReference type="EMBL" id="JNUP01000067">
    <property type="protein sequence ID" value="KGE71240.1"/>
    <property type="molecule type" value="Genomic_DNA"/>
</dbReference>
<evidence type="ECO:0000313" key="5">
    <source>
        <dbReference type="EMBL" id="KGE71240.1"/>
    </source>
</evidence>
<name>A0A098QTN6_9SPIO</name>
<dbReference type="Gene3D" id="3.40.190.10">
    <property type="entry name" value="Periplasmic binding protein-like II"/>
    <property type="match status" value="2"/>
</dbReference>
<protein>
    <submittedName>
        <fullName evidence="5">ABC transporter substrate-binding protein</fullName>
    </submittedName>
</protein>
<keyword evidence="6" id="KW-1185">Reference proteome</keyword>
<dbReference type="InterPro" id="IPR050490">
    <property type="entry name" value="Bact_solute-bd_prot1"/>
</dbReference>
<organism evidence="5 6">
    <name type="scientific">Spirochaeta lutea</name>
    <dbReference type="NCBI Taxonomy" id="1480694"/>
    <lineage>
        <taxon>Bacteria</taxon>
        <taxon>Pseudomonadati</taxon>
        <taxon>Spirochaetota</taxon>
        <taxon>Spirochaetia</taxon>
        <taxon>Spirochaetales</taxon>
        <taxon>Spirochaetaceae</taxon>
        <taxon>Spirochaeta</taxon>
    </lineage>
</organism>
<dbReference type="Pfam" id="PF01547">
    <property type="entry name" value="SBP_bac_1"/>
    <property type="match status" value="1"/>
</dbReference>
<accession>A0A098QTN6</accession>
<dbReference type="STRING" id="1480694.DC28_12365"/>
<dbReference type="PANTHER" id="PTHR43649">
    <property type="entry name" value="ARABINOSE-BINDING PROTEIN-RELATED"/>
    <property type="match status" value="1"/>
</dbReference>
<dbReference type="AlphaFoldDB" id="A0A098QTN6"/>
<comment type="subcellular location">
    <subcellularLocation>
        <location evidence="1">Periplasm</location>
    </subcellularLocation>
</comment>
<evidence type="ECO:0000313" key="6">
    <source>
        <dbReference type="Proteomes" id="UP000029692"/>
    </source>
</evidence>
<comment type="caution">
    <text evidence="5">The sequence shown here is derived from an EMBL/GenBank/DDBJ whole genome shotgun (WGS) entry which is preliminary data.</text>
</comment>
<feature type="chain" id="PRO_5001938497" evidence="4">
    <location>
        <begin position="25"/>
        <end position="433"/>
    </location>
</feature>
<feature type="signal peptide" evidence="4">
    <location>
        <begin position="1"/>
        <end position="24"/>
    </location>
</feature>
<evidence type="ECO:0000256" key="2">
    <source>
        <dbReference type="ARBA" id="ARBA00008520"/>
    </source>
</evidence>
<sequence>MKRLGKAIILVMIAALLVPAALFAGGQGEQQAQPSAEAQKTVRIFGAFRAEEAARFREALKPFIDRTGINVIYEGSPEFETQILVQAEAGTPPDIAALPQPGLMYNLAGRGYLKPLPQSVINRIDANYTSAWKDLGTYEGNVYGVFHRVNAKSFVWYPKKAFEAAGYEIPTTWDELRALTQEIAADGIVPWSIGMESGAATGWVATDWMEDIMLRTAGPDVYDQWVNHEIPFNHPAVQRAAEIMAELWMDADYVLGGPTNILTTNFGDAISPLFTGNPPRAMLHRQGNFITSFMPEDVQANLEEEVGVFALPSIDEQWGTPVLGGGDQFVMFSQRPEVVQVMEFLTTWDSAKSWAQAGGALFPHQDQNFDDYGSSLEADLARILVNAEVFRFDASDLMPAEVGAGTFWTGMADLVSGVDISTVLTQIERSWPR</sequence>
<keyword evidence="3" id="KW-0813">Transport</keyword>
<dbReference type="InterPro" id="IPR006059">
    <property type="entry name" value="SBP"/>
</dbReference>
<comment type="similarity">
    <text evidence="2">Belongs to the bacterial solute-binding protein 1 family.</text>
</comment>
<dbReference type="OrthoDB" id="94797at2"/>
<dbReference type="eggNOG" id="COG1653">
    <property type="taxonomic scope" value="Bacteria"/>
</dbReference>